<dbReference type="AlphaFoldDB" id="A0A381VDI6"/>
<dbReference type="SMART" id="SM00450">
    <property type="entry name" value="RHOD"/>
    <property type="match status" value="1"/>
</dbReference>
<evidence type="ECO:0000259" key="1">
    <source>
        <dbReference type="PROSITE" id="PS50206"/>
    </source>
</evidence>
<dbReference type="Pfam" id="PF00581">
    <property type="entry name" value="Rhodanese"/>
    <property type="match status" value="1"/>
</dbReference>
<dbReference type="InterPro" id="IPR001763">
    <property type="entry name" value="Rhodanese-like_dom"/>
</dbReference>
<evidence type="ECO:0000313" key="2">
    <source>
        <dbReference type="EMBL" id="SVA38390.1"/>
    </source>
</evidence>
<dbReference type="InterPro" id="IPR036873">
    <property type="entry name" value="Rhodanese-like_dom_sf"/>
</dbReference>
<dbReference type="SUPFAM" id="SSF52821">
    <property type="entry name" value="Rhodanese/Cell cycle control phosphatase"/>
    <property type="match status" value="1"/>
</dbReference>
<dbReference type="PANTHER" id="PTHR43031:SF17">
    <property type="entry name" value="SULFURTRANSFERASE YTWF-RELATED"/>
    <property type="match status" value="1"/>
</dbReference>
<dbReference type="InterPro" id="IPR050229">
    <property type="entry name" value="GlpE_sulfurtransferase"/>
</dbReference>
<proteinExistence type="predicted"/>
<name>A0A381VDI6_9ZZZZ</name>
<protein>
    <recommendedName>
        <fullName evidence="1">Rhodanese domain-containing protein</fullName>
    </recommendedName>
</protein>
<gene>
    <name evidence="2" type="ORF">METZ01_LOCUS91244</name>
</gene>
<reference evidence="2" key="1">
    <citation type="submission" date="2018-05" db="EMBL/GenBank/DDBJ databases">
        <authorList>
            <person name="Lanie J.A."/>
            <person name="Ng W.-L."/>
            <person name="Kazmierczak K.M."/>
            <person name="Andrzejewski T.M."/>
            <person name="Davidsen T.M."/>
            <person name="Wayne K.J."/>
            <person name="Tettelin H."/>
            <person name="Glass J.I."/>
            <person name="Rusch D."/>
            <person name="Podicherti R."/>
            <person name="Tsui H.-C.T."/>
            <person name="Winkler M.E."/>
        </authorList>
    </citation>
    <scope>NUCLEOTIDE SEQUENCE</scope>
</reference>
<dbReference type="Gene3D" id="3.40.250.10">
    <property type="entry name" value="Rhodanese-like domain"/>
    <property type="match status" value="1"/>
</dbReference>
<feature type="domain" description="Rhodanese" evidence="1">
    <location>
        <begin position="20"/>
        <end position="108"/>
    </location>
</feature>
<dbReference type="PANTHER" id="PTHR43031">
    <property type="entry name" value="FAD-DEPENDENT OXIDOREDUCTASE"/>
    <property type="match status" value="1"/>
</dbReference>
<sequence length="115" mass="13298">MTINKILHIQPITLNERLEKGDDICLIDVRDDWEYSLTSIKGSNHIPLNELVDRVQEIMFEEEIVVYCHHGERAFLGAQILIESGFKKVYHLTGGIDAWSQVVDPKIPRYKSESF</sequence>
<accession>A0A381VDI6</accession>
<dbReference type="EMBL" id="UINC01008535">
    <property type="protein sequence ID" value="SVA38390.1"/>
    <property type="molecule type" value="Genomic_DNA"/>
</dbReference>
<organism evidence="2">
    <name type="scientific">marine metagenome</name>
    <dbReference type="NCBI Taxonomy" id="408172"/>
    <lineage>
        <taxon>unclassified sequences</taxon>
        <taxon>metagenomes</taxon>
        <taxon>ecological metagenomes</taxon>
    </lineage>
</organism>
<dbReference type="PROSITE" id="PS50206">
    <property type="entry name" value="RHODANESE_3"/>
    <property type="match status" value="1"/>
</dbReference>